<keyword evidence="6" id="KW-0472">Membrane</keyword>
<proteinExistence type="predicted"/>
<dbReference type="CDD" id="cd03293">
    <property type="entry name" value="ABC_NrtD_SsuB_transporters"/>
    <property type="match status" value="1"/>
</dbReference>
<dbReference type="InterPro" id="IPR003593">
    <property type="entry name" value="AAA+_ATPase"/>
</dbReference>
<dbReference type="GO" id="GO:0005524">
    <property type="term" value="F:ATP binding"/>
    <property type="evidence" value="ECO:0007669"/>
    <property type="project" value="UniProtKB-KW"/>
</dbReference>
<dbReference type="AlphaFoldDB" id="A0A4R6TW98"/>
<feature type="domain" description="ABC transporter" evidence="7">
    <location>
        <begin position="20"/>
        <end position="245"/>
    </location>
</feature>
<comment type="caution">
    <text evidence="8">The sequence shown here is derived from an EMBL/GenBank/DDBJ whole genome shotgun (WGS) entry which is preliminary data.</text>
</comment>
<evidence type="ECO:0000256" key="5">
    <source>
        <dbReference type="ARBA" id="ARBA00022967"/>
    </source>
</evidence>
<evidence type="ECO:0000256" key="4">
    <source>
        <dbReference type="ARBA" id="ARBA00022840"/>
    </source>
</evidence>
<name>A0A4R6TW98_9BACI</name>
<dbReference type="Gene3D" id="3.40.50.300">
    <property type="entry name" value="P-loop containing nucleotide triphosphate hydrolases"/>
    <property type="match status" value="1"/>
</dbReference>
<dbReference type="SUPFAM" id="SSF52540">
    <property type="entry name" value="P-loop containing nucleoside triphosphate hydrolases"/>
    <property type="match status" value="1"/>
</dbReference>
<sequence length="266" mass="29462">MASSPRHAISSDRNHVGVTVTLEHVEKRFGQTTVLNNVSLTIHPGEFVAVVGRSGCGKSTLLRVMSGLEAVSDGELTVNDAPVLGIRPDSRVMFQESRLLPWKSVLDNVKLSLPKLPAKEASEQATNALAQVGLADKVKEWPAHLSGGQQQRVALARALVGDPKLLLFDEPLGALDALTRIEMQRLVERLWQQRQFTAVLVTHDVSEAVMLADRVILIEEGRIALDQTIALARPREHDNDFSYYEKSILQRILSEEPRSSKNHFQI</sequence>
<dbReference type="InterPro" id="IPR027417">
    <property type="entry name" value="P-loop_NTPase"/>
</dbReference>
<protein>
    <submittedName>
        <fullName evidence="8">Sulfonate transport system ATP-binding protein</fullName>
    </submittedName>
</protein>
<dbReference type="InterPro" id="IPR003439">
    <property type="entry name" value="ABC_transporter-like_ATP-bd"/>
</dbReference>
<dbReference type="InterPro" id="IPR017871">
    <property type="entry name" value="ABC_transporter-like_CS"/>
</dbReference>
<evidence type="ECO:0000259" key="7">
    <source>
        <dbReference type="PROSITE" id="PS50893"/>
    </source>
</evidence>
<dbReference type="GO" id="GO:0016887">
    <property type="term" value="F:ATP hydrolysis activity"/>
    <property type="evidence" value="ECO:0007669"/>
    <property type="project" value="InterPro"/>
</dbReference>
<keyword evidence="9" id="KW-1185">Reference proteome</keyword>
<keyword evidence="1" id="KW-0813">Transport</keyword>
<dbReference type="PANTHER" id="PTHR42788">
    <property type="entry name" value="TAURINE IMPORT ATP-BINDING PROTEIN-RELATED"/>
    <property type="match status" value="1"/>
</dbReference>
<keyword evidence="3" id="KW-0547">Nucleotide-binding</keyword>
<dbReference type="OrthoDB" id="9802264at2"/>
<dbReference type="InterPro" id="IPR050166">
    <property type="entry name" value="ABC_transporter_ATP-bind"/>
</dbReference>
<evidence type="ECO:0000256" key="1">
    <source>
        <dbReference type="ARBA" id="ARBA00022448"/>
    </source>
</evidence>
<dbReference type="EMBL" id="SNYJ01000012">
    <property type="protein sequence ID" value="TDQ37721.1"/>
    <property type="molecule type" value="Genomic_DNA"/>
</dbReference>
<dbReference type="RefSeq" id="WP_133581182.1">
    <property type="nucleotide sequence ID" value="NZ_SNYJ01000012.1"/>
</dbReference>
<accession>A0A4R6TW98</accession>
<evidence type="ECO:0000256" key="3">
    <source>
        <dbReference type="ARBA" id="ARBA00022741"/>
    </source>
</evidence>
<dbReference type="SMART" id="SM00382">
    <property type="entry name" value="AAA"/>
    <property type="match status" value="1"/>
</dbReference>
<keyword evidence="2" id="KW-1003">Cell membrane</keyword>
<keyword evidence="4 8" id="KW-0067">ATP-binding</keyword>
<evidence type="ECO:0000313" key="9">
    <source>
        <dbReference type="Proteomes" id="UP000295632"/>
    </source>
</evidence>
<keyword evidence="5" id="KW-1278">Translocase</keyword>
<evidence type="ECO:0000313" key="8">
    <source>
        <dbReference type="EMBL" id="TDQ37721.1"/>
    </source>
</evidence>
<evidence type="ECO:0000256" key="6">
    <source>
        <dbReference type="ARBA" id="ARBA00023136"/>
    </source>
</evidence>
<dbReference type="Pfam" id="PF00005">
    <property type="entry name" value="ABC_tran"/>
    <property type="match status" value="1"/>
</dbReference>
<reference evidence="8 9" key="1">
    <citation type="submission" date="2019-03" db="EMBL/GenBank/DDBJ databases">
        <title>Genomic Encyclopedia of Type Strains, Phase IV (KMG-IV): sequencing the most valuable type-strain genomes for metagenomic binning, comparative biology and taxonomic classification.</title>
        <authorList>
            <person name="Goeker M."/>
        </authorList>
    </citation>
    <scope>NUCLEOTIDE SEQUENCE [LARGE SCALE GENOMIC DNA]</scope>
    <source>
        <strain evidence="8 9">DSM 28697</strain>
    </source>
</reference>
<dbReference type="PROSITE" id="PS00211">
    <property type="entry name" value="ABC_TRANSPORTER_1"/>
    <property type="match status" value="1"/>
</dbReference>
<dbReference type="Proteomes" id="UP000295632">
    <property type="component" value="Unassembled WGS sequence"/>
</dbReference>
<evidence type="ECO:0000256" key="2">
    <source>
        <dbReference type="ARBA" id="ARBA00022475"/>
    </source>
</evidence>
<gene>
    <name evidence="8" type="ORF">EV213_11281</name>
</gene>
<dbReference type="PROSITE" id="PS50893">
    <property type="entry name" value="ABC_TRANSPORTER_2"/>
    <property type="match status" value="1"/>
</dbReference>
<dbReference type="PANTHER" id="PTHR42788:SF17">
    <property type="entry name" value="ALIPHATIC SULFONATES IMPORT ATP-BINDING PROTEIN SSUB"/>
    <property type="match status" value="1"/>
</dbReference>
<organism evidence="8 9">
    <name type="scientific">Aureibacillus halotolerans</name>
    <dbReference type="NCBI Taxonomy" id="1508390"/>
    <lineage>
        <taxon>Bacteria</taxon>
        <taxon>Bacillati</taxon>
        <taxon>Bacillota</taxon>
        <taxon>Bacilli</taxon>
        <taxon>Bacillales</taxon>
        <taxon>Bacillaceae</taxon>
        <taxon>Aureibacillus</taxon>
    </lineage>
</organism>